<evidence type="ECO:0000313" key="4">
    <source>
        <dbReference type="EMBL" id="KAF0729178.1"/>
    </source>
</evidence>
<dbReference type="InterPro" id="IPR000073">
    <property type="entry name" value="AB_hydrolase_1"/>
</dbReference>
<feature type="transmembrane region" description="Helical" evidence="2">
    <location>
        <begin position="90"/>
        <end position="113"/>
    </location>
</feature>
<feature type="transmembrane region" description="Helical" evidence="2">
    <location>
        <begin position="62"/>
        <end position="78"/>
    </location>
</feature>
<dbReference type="SUPFAM" id="SSF53474">
    <property type="entry name" value="alpha/beta-Hydrolases"/>
    <property type="match status" value="1"/>
</dbReference>
<dbReference type="Proteomes" id="UP000481153">
    <property type="component" value="Unassembled WGS sequence"/>
</dbReference>
<dbReference type="GO" id="GO:0042171">
    <property type="term" value="F:lysophosphatidic acid acyltransferase activity"/>
    <property type="evidence" value="ECO:0007669"/>
    <property type="project" value="TreeGrafter"/>
</dbReference>
<evidence type="ECO:0000256" key="1">
    <source>
        <dbReference type="ARBA" id="ARBA00038097"/>
    </source>
</evidence>
<dbReference type="GO" id="GO:0055088">
    <property type="term" value="P:lipid homeostasis"/>
    <property type="evidence" value="ECO:0007669"/>
    <property type="project" value="TreeGrafter"/>
</dbReference>
<dbReference type="InterPro" id="IPR029058">
    <property type="entry name" value="AB_hydrolase_fold"/>
</dbReference>
<evidence type="ECO:0000313" key="5">
    <source>
        <dbReference type="Proteomes" id="UP000481153"/>
    </source>
</evidence>
<evidence type="ECO:0000259" key="3">
    <source>
        <dbReference type="Pfam" id="PF00561"/>
    </source>
</evidence>
<keyword evidence="2" id="KW-0472">Membrane</keyword>
<dbReference type="VEuPathDB" id="FungiDB:AeMF1_013541"/>
<name>A0A6G0WP64_9STRA</name>
<dbReference type="AlphaFoldDB" id="A0A6G0WP64"/>
<feature type="transmembrane region" description="Helical" evidence="2">
    <location>
        <begin position="16"/>
        <end position="34"/>
    </location>
</feature>
<organism evidence="4 5">
    <name type="scientific">Aphanomyces euteiches</name>
    <dbReference type="NCBI Taxonomy" id="100861"/>
    <lineage>
        <taxon>Eukaryota</taxon>
        <taxon>Sar</taxon>
        <taxon>Stramenopiles</taxon>
        <taxon>Oomycota</taxon>
        <taxon>Saprolegniomycetes</taxon>
        <taxon>Saprolegniales</taxon>
        <taxon>Verrucalvaceae</taxon>
        <taxon>Aphanomyces</taxon>
    </lineage>
</organism>
<comment type="caution">
    <text evidence="4">The sequence shown here is derived from an EMBL/GenBank/DDBJ whole genome shotgun (WGS) entry which is preliminary data.</text>
</comment>
<dbReference type="GO" id="GO:0006654">
    <property type="term" value="P:phosphatidic acid biosynthetic process"/>
    <property type="evidence" value="ECO:0007669"/>
    <property type="project" value="TreeGrafter"/>
</dbReference>
<keyword evidence="2" id="KW-1133">Transmembrane helix</keyword>
<dbReference type="Pfam" id="PF00561">
    <property type="entry name" value="Abhydrolase_1"/>
    <property type="match status" value="1"/>
</dbReference>
<proteinExistence type="inferred from homology"/>
<dbReference type="PANTHER" id="PTHR42886:SF29">
    <property type="entry name" value="PUMMELIG, ISOFORM A"/>
    <property type="match status" value="1"/>
</dbReference>
<dbReference type="Gene3D" id="3.40.50.1820">
    <property type="entry name" value="alpha/beta hydrolase"/>
    <property type="match status" value="1"/>
</dbReference>
<feature type="domain" description="AB hydrolase-1" evidence="3">
    <location>
        <begin position="163"/>
        <end position="278"/>
    </location>
</feature>
<feature type="transmembrane region" description="Helical" evidence="2">
    <location>
        <begin position="39"/>
        <end position="56"/>
    </location>
</feature>
<keyword evidence="2" id="KW-0812">Transmembrane</keyword>
<dbReference type="EMBL" id="VJMJ01000167">
    <property type="protein sequence ID" value="KAF0729178.1"/>
    <property type="molecule type" value="Genomic_DNA"/>
</dbReference>
<sequence length="413" mass="45312">MAWTSMSLFLGRSKPVAAIVSILAIVGVAVVCVLQDNLVGYDIPAVATATILLLTLIPRKLLVVHVSLVVGFLSYAITRRRYSTLGPSSALDNLVLLSSIAIVWTFISAQSLWIRANSDALVQAEGVLYKTAIQPIHHLLVVAGMGTVHVPYAGKDTSKKPLTVVLIHGYAAGNGFWALTLNHLAEHFNVWLGIGRSDRPSVAFKSYDEADAFFVESLERWRQELKLDSMVLCGHSMGGMFATHYSLKYPKHVQQLVLVSPCGLPEVESPVHWLFDLIWSLEITPMDLVRLAGPFGRRFVRFILSSTVASTRVKCDQNGPPPHGCDGPRAYAKRPLKHMLVPDEVKMPISFIYGEDGNDWMNSAHAAKIIPGLPQHTVLHKIPSAGHQVFMDNPQEFNDRMVESILAAAAVAN</sequence>
<dbReference type="GO" id="GO:0052689">
    <property type="term" value="F:carboxylic ester hydrolase activity"/>
    <property type="evidence" value="ECO:0007669"/>
    <property type="project" value="TreeGrafter"/>
</dbReference>
<gene>
    <name evidence="4" type="ORF">Ae201684_013155</name>
</gene>
<keyword evidence="5" id="KW-1185">Reference proteome</keyword>
<protein>
    <recommendedName>
        <fullName evidence="3">AB hydrolase-1 domain-containing protein</fullName>
    </recommendedName>
</protein>
<dbReference type="PANTHER" id="PTHR42886">
    <property type="entry name" value="RE40534P-RELATED"/>
    <property type="match status" value="1"/>
</dbReference>
<evidence type="ECO:0000256" key="2">
    <source>
        <dbReference type="SAM" id="Phobius"/>
    </source>
</evidence>
<comment type="similarity">
    <text evidence="1">Belongs to the peptidase S33 family. ABHD4/ABHD5 subfamily.</text>
</comment>
<accession>A0A6G0WP64</accession>
<reference evidence="4 5" key="1">
    <citation type="submission" date="2019-07" db="EMBL/GenBank/DDBJ databases">
        <title>Genomics analysis of Aphanomyces spp. identifies a new class of oomycete effector associated with host adaptation.</title>
        <authorList>
            <person name="Gaulin E."/>
        </authorList>
    </citation>
    <scope>NUCLEOTIDE SEQUENCE [LARGE SCALE GENOMIC DNA]</scope>
    <source>
        <strain evidence="4 5">ATCC 201684</strain>
    </source>
</reference>